<dbReference type="GO" id="GO:0006629">
    <property type="term" value="P:lipid metabolic process"/>
    <property type="evidence" value="ECO:0007669"/>
    <property type="project" value="InterPro"/>
</dbReference>
<organism evidence="3 4">
    <name type="scientific">Pelagicoccus enzymogenes</name>
    <dbReference type="NCBI Taxonomy" id="2773457"/>
    <lineage>
        <taxon>Bacteria</taxon>
        <taxon>Pseudomonadati</taxon>
        <taxon>Verrucomicrobiota</taxon>
        <taxon>Opitutia</taxon>
        <taxon>Puniceicoccales</taxon>
        <taxon>Pelagicoccaceae</taxon>
        <taxon>Pelagicoccus</taxon>
    </lineage>
</organism>
<evidence type="ECO:0000313" key="4">
    <source>
        <dbReference type="Proteomes" id="UP000622317"/>
    </source>
</evidence>
<dbReference type="PANTHER" id="PTHR30383:SF24">
    <property type="entry name" value="THIOESTERASE 1_PROTEASE 1_LYSOPHOSPHOLIPASE L1"/>
    <property type="match status" value="1"/>
</dbReference>
<evidence type="ECO:0000313" key="3">
    <source>
        <dbReference type="EMBL" id="MBD5779682.1"/>
    </source>
</evidence>
<dbReference type="PANTHER" id="PTHR30383">
    <property type="entry name" value="THIOESTERASE 1/PROTEASE 1/LYSOPHOSPHOLIPASE L1"/>
    <property type="match status" value="1"/>
</dbReference>
<gene>
    <name evidence="3" type="ORF">IEN85_09260</name>
</gene>
<name>A0A927IF30_9BACT</name>
<protein>
    <submittedName>
        <fullName evidence="3">Arylesterase</fullName>
    </submittedName>
</protein>
<dbReference type="GO" id="GO:0004622">
    <property type="term" value="F:phosphatidylcholine lysophospholipase activity"/>
    <property type="evidence" value="ECO:0007669"/>
    <property type="project" value="TreeGrafter"/>
</dbReference>
<feature type="signal peptide" evidence="1">
    <location>
        <begin position="1"/>
        <end position="25"/>
    </location>
</feature>
<dbReference type="PROSITE" id="PS01098">
    <property type="entry name" value="LIPASE_GDSL_SER"/>
    <property type="match status" value="1"/>
</dbReference>
<dbReference type="AlphaFoldDB" id="A0A927IF30"/>
<dbReference type="Gene3D" id="3.40.50.1110">
    <property type="entry name" value="SGNH hydrolase"/>
    <property type="match status" value="1"/>
</dbReference>
<proteinExistence type="predicted"/>
<accession>A0A927IF30</accession>
<dbReference type="RefSeq" id="WP_191616817.1">
    <property type="nucleotide sequence ID" value="NZ_JACYFG010000013.1"/>
</dbReference>
<dbReference type="InterPro" id="IPR036514">
    <property type="entry name" value="SGNH_hydro_sf"/>
</dbReference>
<dbReference type="InterPro" id="IPR008265">
    <property type="entry name" value="Lipase_GDSL_AS"/>
</dbReference>
<sequence>MKPTRLALHLIAAYALLALTNFAHADSTSKRILFLGDSLTAGYGIDQREAYPALIGAKLKASGLDYDVSPAGLSGETSAGGLRRVGWVMQKPADILVLALGANDGLRGIKLSDTKKNLQGIIDFAKKKNPDIHIVIAGMQMPPNLGEAYTSEFREMYPSLAHENEATLIPFLLEGVAGDPELNIADGIHPNPAGHEIVAETVWKALEPLLK</sequence>
<dbReference type="Pfam" id="PF13472">
    <property type="entry name" value="Lipase_GDSL_2"/>
    <property type="match status" value="1"/>
</dbReference>
<dbReference type="EMBL" id="JACYFG010000013">
    <property type="protein sequence ID" value="MBD5779682.1"/>
    <property type="molecule type" value="Genomic_DNA"/>
</dbReference>
<dbReference type="SUPFAM" id="SSF52266">
    <property type="entry name" value="SGNH hydrolase"/>
    <property type="match status" value="1"/>
</dbReference>
<dbReference type="Proteomes" id="UP000622317">
    <property type="component" value="Unassembled WGS sequence"/>
</dbReference>
<feature type="domain" description="SGNH hydrolase-type esterase" evidence="2">
    <location>
        <begin position="34"/>
        <end position="197"/>
    </location>
</feature>
<keyword evidence="1" id="KW-0732">Signal</keyword>
<comment type="caution">
    <text evidence="3">The sequence shown here is derived from an EMBL/GenBank/DDBJ whole genome shotgun (WGS) entry which is preliminary data.</text>
</comment>
<feature type="chain" id="PRO_5037979101" evidence="1">
    <location>
        <begin position="26"/>
        <end position="211"/>
    </location>
</feature>
<evidence type="ECO:0000259" key="2">
    <source>
        <dbReference type="Pfam" id="PF13472"/>
    </source>
</evidence>
<evidence type="ECO:0000256" key="1">
    <source>
        <dbReference type="SAM" id="SignalP"/>
    </source>
</evidence>
<reference evidence="3" key="1">
    <citation type="submission" date="2020-09" db="EMBL/GenBank/DDBJ databases">
        <title>Pelagicoccus enzymogenes sp. nov. with an EPS production, isolated from marine sediment.</title>
        <authorList>
            <person name="Feng X."/>
        </authorList>
    </citation>
    <scope>NUCLEOTIDE SEQUENCE</scope>
    <source>
        <strain evidence="3">NFK12</strain>
    </source>
</reference>
<dbReference type="InterPro" id="IPR051532">
    <property type="entry name" value="Ester_Hydrolysis_Enzymes"/>
</dbReference>
<keyword evidence="4" id="KW-1185">Reference proteome</keyword>
<dbReference type="CDD" id="cd01822">
    <property type="entry name" value="Lysophospholipase_L1_like"/>
    <property type="match status" value="1"/>
</dbReference>
<dbReference type="InterPro" id="IPR013830">
    <property type="entry name" value="SGNH_hydro"/>
</dbReference>